<evidence type="ECO:0000313" key="8">
    <source>
        <dbReference type="Proteomes" id="UP001527925"/>
    </source>
</evidence>
<evidence type="ECO:0000256" key="3">
    <source>
        <dbReference type="ARBA" id="ARBA00022989"/>
    </source>
</evidence>
<organism evidence="7 8">
    <name type="scientific">Polyrhizophydium stewartii</name>
    <dbReference type="NCBI Taxonomy" id="2732419"/>
    <lineage>
        <taxon>Eukaryota</taxon>
        <taxon>Fungi</taxon>
        <taxon>Fungi incertae sedis</taxon>
        <taxon>Chytridiomycota</taxon>
        <taxon>Chytridiomycota incertae sedis</taxon>
        <taxon>Chytridiomycetes</taxon>
        <taxon>Rhizophydiales</taxon>
        <taxon>Rhizophydiales incertae sedis</taxon>
        <taxon>Polyrhizophydium</taxon>
    </lineage>
</organism>
<name>A0ABR4N715_9FUNG</name>
<feature type="compositionally biased region" description="Low complexity" evidence="5">
    <location>
        <begin position="85"/>
        <end position="100"/>
    </location>
</feature>
<evidence type="ECO:0000256" key="1">
    <source>
        <dbReference type="ARBA" id="ARBA00004141"/>
    </source>
</evidence>
<evidence type="ECO:0000256" key="5">
    <source>
        <dbReference type="SAM" id="MobiDB-lite"/>
    </source>
</evidence>
<dbReference type="Pfam" id="PF00335">
    <property type="entry name" value="Tetraspanin"/>
    <property type="match status" value="1"/>
</dbReference>
<keyword evidence="8" id="KW-1185">Reference proteome</keyword>
<evidence type="ECO:0000256" key="4">
    <source>
        <dbReference type="ARBA" id="ARBA00023136"/>
    </source>
</evidence>
<accession>A0ABR4N715</accession>
<evidence type="ECO:0000256" key="6">
    <source>
        <dbReference type="SAM" id="Phobius"/>
    </source>
</evidence>
<comment type="caution">
    <text evidence="7">The sequence shown here is derived from an EMBL/GenBank/DDBJ whole genome shotgun (WGS) entry which is preliminary data.</text>
</comment>
<feature type="region of interest" description="Disordered" evidence="5">
    <location>
        <begin position="1"/>
        <end position="134"/>
    </location>
</feature>
<keyword evidence="4 6" id="KW-0472">Membrane</keyword>
<evidence type="ECO:0000313" key="7">
    <source>
        <dbReference type="EMBL" id="KAL2915325.1"/>
    </source>
</evidence>
<feature type="transmembrane region" description="Helical" evidence="6">
    <location>
        <begin position="206"/>
        <end position="231"/>
    </location>
</feature>
<feature type="transmembrane region" description="Helical" evidence="6">
    <location>
        <begin position="169"/>
        <end position="194"/>
    </location>
</feature>
<dbReference type="Proteomes" id="UP001527925">
    <property type="component" value="Unassembled WGS sequence"/>
</dbReference>
<dbReference type="EMBL" id="JADGIZ020000025">
    <property type="protein sequence ID" value="KAL2915325.1"/>
    <property type="molecule type" value="Genomic_DNA"/>
</dbReference>
<sequence>MQHQQFQQPPYADPAVHPLYVPVGPADLDQAAPGAPYPPAGHGRPVAQPPARAPHGQSHHQVGDVAVLRPDSRGGARPASPSPNPLLRLPSSPSSANASAGRVPSRRQPKPDADDPELPLPLPAPSRTSSGSRHFSLSRSLSRFSKRSFVSNMSSLNRNNLGRFGRSKITLVVANTLFWLTGIGAFLFALFTVIEAFSVAPLFKVWGTTVLIILAITGAVQLVLGAIGYVGVFLHRKALLFLVMLMIWPLIAGYLYTGYTTYKTLHTSQWETVLSTNWDTYSDAYGCCGFLSEFDRPSPIGACSGFANGNTTSAFKETQFEKRQTQPDATVPTQQGQTPVVPGCHDAWSSFSAQYLRITYIISFSIVPFAFIMFIILILGTNHLYMD</sequence>
<gene>
    <name evidence="7" type="ORF">HK105_205190</name>
</gene>
<feature type="transmembrane region" description="Helical" evidence="6">
    <location>
        <begin position="358"/>
        <end position="379"/>
    </location>
</feature>
<proteinExistence type="predicted"/>
<feature type="compositionally biased region" description="Low complexity" evidence="5">
    <location>
        <begin position="125"/>
        <end position="134"/>
    </location>
</feature>
<keyword evidence="3 6" id="KW-1133">Transmembrane helix</keyword>
<comment type="subcellular location">
    <subcellularLocation>
        <location evidence="1">Membrane</location>
        <topology evidence="1">Multi-pass membrane protein</topology>
    </subcellularLocation>
</comment>
<reference evidence="7 8" key="1">
    <citation type="submission" date="2023-09" db="EMBL/GenBank/DDBJ databases">
        <title>Pangenome analysis of Batrachochytrium dendrobatidis and related Chytrids.</title>
        <authorList>
            <person name="Yacoub M.N."/>
            <person name="Stajich J.E."/>
            <person name="James T.Y."/>
        </authorList>
    </citation>
    <scope>NUCLEOTIDE SEQUENCE [LARGE SCALE GENOMIC DNA]</scope>
    <source>
        <strain evidence="7 8">JEL0888</strain>
    </source>
</reference>
<feature type="transmembrane region" description="Helical" evidence="6">
    <location>
        <begin position="238"/>
        <end position="256"/>
    </location>
</feature>
<evidence type="ECO:0000256" key="2">
    <source>
        <dbReference type="ARBA" id="ARBA00022692"/>
    </source>
</evidence>
<evidence type="ECO:0008006" key="9">
    <source>
        <dbReference type="Google" id="ProtNLM"/>
    </source>
</evidence>
<dbReference type="InterPro" id="IPR018499">
    <property type="entry name" value="Tetraspanin/Peripherin"/>
</dbReference>
<protein>
    <recommendedName>
        <fullName evidence="9">Tetraspanin</fullName>
    </recommendedName>
</protein>
<keyword evidence="2 6" id="KW-0812">Transmembrane</keyword>